<name>A0ABX0SP96_9PSEU</name>
<feature type="region of interest" description="Disordered" evidence="3">
    <location>
        <begin position="1"/>
        <end position="41"/>
    </location>
</feature>
<dbReference type="Proteomes" id="UP000754495">
    <property type="component" value="Unassembled WGS sequence"/>
</dbReference>
<evidence type="ECO:0000256" key="1">
    <source>
        <dbReference type="ARBA" id="ARBA00022722"/>
    </source>
</evidence>
<accession>A0ABX0SP96</accession>
<sequence length="138" mass="15475">MPPKRKPNQKTQRYARSPGAASNTGIAPNIPRQGGRVSGTRDLTQYRQFNEGNNRDRANFIRNNATTQGSPFHNLGNPGPLPTGYTYHSFTLFPTTQGGRDGTRLVRGISTSGGPTRWYETSNHYRTFYELTNWNGVR</sequence>
<evidence type="ECO:0000313" key="5">
    <source>
        <dbReference type="Proteomes" id="UP000754495"/>
    </source>
</evidence>
<feature type="compositionally biased region" description="Polar residues" evidence="3">
    <location>
        <begin position="9"/>
        <end position="26"/>
    </location>
</feature>
<reference evidence="4 5" key="1">
    <citation type="submission" date="2020-03" db="EMBL/GenBank/DDBJ databases">
        <title>Sequencing the genomes of 1000 actinobacteria strains.</title>
        <authorList>
            <person name="Klenk H.-P."/>
        </authorList>
    </citation>
    <scope>NUCLEOTIDE SEQUENCE [LARGE SCALE GENOMIC DNA]</scope>
    <source>
        <strain evidence="4 5">DSM 45668</strain>
    </source>
</reference>
<protein>
    <submittedName>
        <fullName evidence="4">Uncharacterized protein</fullName>
    </submittedName>
</protein>
<dbReference type="InterPro" id="IPR016191">
    <property type="entry name" value="Ribonuclease/ribotoxin"/>
</dbReference>
<evidence type="ECO:0000256" key="2">
    <source>
        <dbReference type="ARBA" id="ARBA00022801"/>
    </source>
</evidence>
<dbReference type="RefSeq" id="WP_167111603.1">
    <property type="nucleotide sequence ID" value="NZ_JAANOU010000001.1"/>
</dbReference>
<dbReference type="Gene3D" id="3.10.450.30">
    <property type="entry name" value="Microbial ribonucleases"/>
    <property type="match status" value="1"/>
</dbReference>
<proteinExistence type="predicted"/>
<gene>
    <name evidence="4" type="ORF">FHX46_001328</name>
</gene>
<dbReference type="EMBL" id="JAANOU010000001">
    <property type="protein sequence ID" value="NIH78798.1"/>
    <property type="molecule type" value="Genomic_DNA"/>
</dbReference>
<organism evidence="4 5">
    <name type="scientific">Amycolatopsis viridis</name>
    <dbReference type="NCBI Taxonomy" id="185678"/>
    <lineage>
        <taxon>Bacteria</taxon>
        <taxon>Bacillati</taxon>
        <taxon>Actinomycetota</taxon>
        <taxon>Actinomycetes</taxon>
        <taxon>Pseudonocardiales</taxon>
        <taxon>Pseudonocardiaceae</taxon>
        <taxon>Amycolatopsis</taxon>
    </lineage>
</organism>
<dbReference type="SUPFAM" id="SSF53933">
    <property type="entry name" value="Microbial ribonucleases"/>
    <property type="match status" value="1"/>
</dbReference>
<evidence type="ECO:0000313" key="4">
    <source>
        <dbReference type="EMBL" id="NIH78798.1"/>
    </source>
</evidence>
<evidence type="ECO:0000256" key="3">
    <source>
        <dbReference type="SAM" id="MobiDB-lite"/>
    </source>
</evidence>
<keyword evidence="2" id="KW-0378">Hydrolase</keyword>
<comment type="caution">
    <text evidence="4">The sequence shown here is derived from an EMBL/GenBank/DDBJ whole genome shotgun (WGS) entry which is preliminary data.</text>
</comment>
<keyword evidence="1" id="KW-0540">Nuclease</keyword>
<keyword evidence="5" id="KW-1185">Reference proteome</keyword>